<dbReference type="PRINTS" id="PR00996">
    <property type="entry name" value="CHERMTFRASE"/>
</dbReference>
<sequence length="274" mass="32392">MNDSAVEDKQIDVLLEEIMDKYGYNFAQYARPSLKRRINRLFVLNRFGDYAGFRNKILFDADYFRHFVEEITVNVTEMFRDPHFYKCLREDVLPKLAKAPFIRVWHAGCSTGEEVYSMAILLQEAGLLQKSLLYATDINPGVLEKLRKGIFPLRYMKQFSENYIQSGGTDDFSKYYAARYDWAKFDEQLTKKMVISPHNLATDRSFNEFQLILCRNVLIYFNKELQHKALQLFDDSLEINGFLALGSKENLKYSPLAYKYRQFPHRQRIWQKTS</sequence>
<dbReference type="Gene3D" id="3.40.50.150">
    <property type="entry name" value="Vaccinia Virus protein VP39"/>
    <property type="match status" value="1"/>
</dbReference>
<dbReference type="PANTHER" id="PTHR24422:SF8">
    <property type="entry name" value="CHEMOTAXIS PROTEIN"/>
    <property type="match status" value="1"/>
</dbReference>
<organism evidence="2 3">
    <name type="scientific">Chitinophaga chungangae</name>
    <dbReference type="NCBI Taxonomy" id="2821488"/>
    <lineage>
        <taxon>Bacteria</taxon>
        <taxon>Pseudomonadati</taxon>
        <taxon>Bacteroidota</taxon>
        <taxon>Chitinophagia</taxon>
        <taxon>Chitinophagales</taxon>
        <taxon>Chitinophagaceae</taxon>
        <taxon>Chitinophaga</taxon>
    </lineage>
</organism>
<dbReference type="Pfam" id="PF01739">
    <property type="entry name" value="CheR"/>
    <property type="match status" value="1"/>
</dbReference>
<dbReference type="InterPro" id="IPR000780">
    <property type="entry name" value="CheR_MeTrfase"/>
</dbReference>
<dbReference type="Pfam" id="PF03705">
    <property type="entry name" value="CheR_N"/>
    <property type="match status" value="1"/>
</dbReference>
<evidence type="ECO:0000313" key="2">
    <source>
        <dbReference type="EMBL" id="MBO9152362.1"/>
    </source>
</evidence>
<dbReference type="EMBL" id="JAGHKP010000002">
    <property type="protein sequence ID" value="MBO9152362.1"/>
    <property type="molecule type" value="Genomic_DNA"/>
</dbReference>
<comment type="caution">
    <text evidence="2">The sequence shown here is derived from an EMBL/GenBank/DDBJ whole genome shotgun (WGS) entry which is preliminary data.</text>
</comment>
<reference evidence="3" key="1">
    <citation type="submission" date="2021-03" db="EMBL/GenBank/DDBJ databases">
        <title>Assistant Professor.</title>
        <authorList>
            <person name="Huq M.A."/>
        </authorList>
    </citation>
    <scope>NUCLEOTIDE SEQUENCE [LARGE SCALE GENOMIC DNA]</scope>
    <source>
        <strain evidence="3">MAH-28</strain>
    </source>
</reference>
<feature type="domain" description="CheR-type methyltransferase" evidence="1">
    <location>
        <begin position="1"/>
        <end position="251"/>
    </location>
</feature>
<keyword evidence="3" id="KW-1185">Reference proteome</keyword>
<dbReference type="InterPro" id="IPR022641">
    <property type="entry name" value="CheR_N"/>
</dbReference>
<dbReference type="SUPFAM" id="SSF47757">
    <property type="entry name" value="Chemotaxis receptor methyltransferase CheR, N-terminal domain"/>
    <property type="match status" value="1"/>
</dbReference>
<dbReference type="InterPro" id="IPR022642">
    <property type="entry name" value="CheR_C"/>
</dbReference>
<dbReference type="InterPro" id="IPR050903">
    <property type="entry name" value="Bact_Chemotaxis_MeTrfase"/>
</dbReference>
<proteinExistence type="predicted"/>
<dbReference type="InterPro" id="IPR029063">
    <property type="entry name" value="SAM-dependent_MTases_sf"/>
</dbReference>
<evidence type="ECO:0000259" key="1">
    <source>
        <dbReference type="PROSITE" id="PS50123"/>
    </source>
</evidence>
<dbReference type="SMART" id="SM00138">
    <property type="entry name" value="MeTrc"/>
    <property type="match status" value="1"/>
</dbReference>
<dbReference type="SUPFAM" id="SSF53335">
    <property type="entry name" value="S-adenosyl-L-methionine-dependent methyltransferases"/>
    <property type="match status" value="1"/>
</dbReference>
<evidence type="ECO:0000313" key="3">
    <source>
        <dbReference type="Proteomes" id="UP000679126"/>
    </source>
</evidence>
<dbReference type="PANTHER" id="PTHR24422">
    <property type="entry name" value="CHEMOTAXIS PROTEIN METHYLTRANSFERASE"/>
    <property type="match status" value="1"/>
</dbReference>
<dbReference type="PROSITE" id="PS50123">
    <property type="entry name" value="CHER"/>
    <property type="match status" value="1"/>
</dbReference>
<gene>
    <name evidence="2" type="ORF">J7I43_09080</name>
</gene>
<name>A0ABS3YCE9_9BACT</name>
<protein>
    <submittedName>
        <fullName evidence="2">Protein-glutamate O-methyltransferase CheR</fullName>
    </submittedName>
</protein>
<dbReference type="Proteomes" id="UP000679126">
    <property type="component" value="Unassembled WGS sequence"/>
</dbReference>
<accession>A0ABS3YCE9</accession>
<dbReference type="RefSeq" id="WP_209145354.1">
    <property type="nucleotide sequence ID" value="NZ_JAGHKP010000002.1"/>
</dbReference>